<dbReference type="InterPro" id="IPR025966">
    <property type="entry name" value="OppC_N"/>
</dbReference>
<dbReference type="RefSeq" id="WP_087300388.1">
    <property type="nucleotide sequence ID" value="NZ_CAMMGH010000018.1"/>
</dbReference>
<dbReference type="Gene3D" id="1.10.3720.10">
    <property type="entry name" value="MetI-like"/>
    <property type="match status" value="1"/>
</dbReference>
<dbReference type="PANTHER" id="PTHR43386:SF1">
    <property type="entry name" value="D,D-DIPEPTIDE TRANSPORT SYSTEM PERMEASE PROTEIN DDPC-RELATED"/>
    <property type="match status" value="1"/>
</dbReference>
<keyword evidence="9" id="KW-0808">Transferase</keyword>
<evidence type="ECO:0000256" key="6">
    <source>
        <dbReference type="ARBA" id="ARBA00023136"/>
    </source>
</evidence>
<dbReference type="SUPFAM" id="SSF161098">
    <property type="entry name" value="MetI-like"/>
    <property type="match status" value="1"/>
</dbReference>
<reference evidence="10" key="1">
    <citation type="submission" date="2017-04" db="EMBL/GenBank/DDBJ databases">
        <title>Function of individual gut microbiota members based on whole genome sequencing of pure cultures obtained from chicken caecum.</title>
        <authorList>
            <person name="Medvecky M."/>
            <person name="Cejkova D."/>
            <person name="Polansky O."/>
            <person name="Karasova D."/>
            <person name="Kubasova T."/>
            <person name="Cizek A."/>
            <person name="Rychlik I."/>
        </authorList>
    </citation>
    <scope>NUCLEOTIDE SEQUENCE [LARGE SCALE GENOMIC DNA]</scope>
    <source>
        <strain evidence="10">An175</strain>
    </source>
</reference>
<accession>A0A1Y4MSV7</accession>
<dbReference type="GO" id="GO:0005886">
    <property type="term" value="C:plasma membrane"/>
    <property type="evidence" value="ECO:0007669"/>
    <property type="project" value="UniProtKB-SubCell"/>
</dbReference>
<dbReference type="PANTHER" id="PTHR43386">
    <property type="entry name" value="OLIGOPEPTIDE TRANSPORT SYSTEM PERMEASE PROTEIN APPC"/>
    <property type="match status" value="1"/>
</dbReference>
<dbReference type="InterPro" id="IPR050366">
    <property type="entry name" value="BP-dependent_transpt_permease"/>
</dbReference>
<feature type="transmembrane region" description="Helical" evidence="7">
    <location>
        <begin position="73"/>
        <end position="99"/>
    </location>
</feature>
<evidence type="ECO:0000313" key="9">
    <source>
        <dbReference type="EMBL" id="OUP69962.1"/>
    </source>
</evidence>
<evidence type="ECO:0000256" key="2">
    <source>
        <dbReference type="ARBA" id="ARBA00022448"/>
    </source>
</evidence>
<name>A0A1Y4MSV7_9FIRM</name>
<keyword evidence="3" id="KW-1003">Cell membrane</keyword>
<evidence type="ECO:0000259" key="8">
    <source>
        <dbReference type="PROSITE" id="PS50928"/>
    </source>
</evidence>
<feature type="transmembrane region" description="Helical" evidence="7">
    <location>
        <begin position="237"/>
        <end position="260"/>
    </location>
</feature>
<dbReference type="Pfam" id="PF12911">
    <property type="entry name" value="OppC_N"/>
    <property type="match status" value="1"/>
</dbReference>
<dbReference type="Pfam" id="PF00528">
    <property type="entry name" value="BPD_transp_1"/>
    <property type="match status" value="1"/>
</dbReference>
<keyword evidence="2 7" id="KW-0813">Transport</keyword>
<proteinExistence type="inferred from homology"/>
<dbReference type="PROSITE" id="PS50928">
    <property type="entry name" value="ABC_TM1"/>
    <property type="match status" value="1"/>
</dbReference>
<feature type="transmembrane region" description="Helical" evidence="7">
    <location>
        <begin position="192"/>
        <end position="217"/>
    </location>
</feature>
<dbReference type="Proteomes" id="UP000196386">
    <property type="component" value="Unassembled WGS sequence"/>
</dbReference>
<keyword evidence="4 7" id="KW-0812">Transmembrane</keyword>
<comment type="similarity">
    <text evidence="7">Belongs to the binding-protein-dependent transport system permease family.</text>
</comment>
<dbReference type="InterPro" id="IPR000515">
    <property type="entry name" value="MetI-like"/>
</dbReference>
<dbReference type="CDD" id="cd06261">
    <property type="entry name" value="TM_PBP2"/>
    <property type="match status" value="1"/>
</dbReference>
<dbReference type="AlphaFoldDB" id="A0A1Y4MSV7"/>
<evidence type="ECO:0000256" key="1">
    <source>
        <dbReference type="ARBA" id="ARBA00004651"/>
    </source>
</evidence>
<dbReference type="EMBL" id="NFKP01000006">
    <property type="protein sequence ID" value="OUP69962.1"/>
    <property type="molecule type" value="Genomic_DNA"/>
</dbReference>
<keyword evidence="6 7" id="KW-0472">Membrane</keyword>
<dbReference type="GO" id="GO:0055085">
    <property type="term" value="P:transmembrane transport"/>
    <property type="evidence" value="ECO:0007669"/>
    <property type="project" value="InterPro"/>
</dbReference>
<gene>
    <name evidence="9" type="ORF">B5F11_06440</name>
</gene>
<keyword evidence="5 7" id="KW-1133">Transmembrane helix</keyword>
<evidence type="ECO:0000313" key="10">
    <source>
        <dbReference type="Proteomes" id="UP000196386"/>
    </source>
</evidence>
<organism evidence="9 10">
    <name type="scientific">Anaerotruncus colihominis</name>
    <dbReference type="NCBI Taxonomy" id="169435"/>
    <lineage>
        <taxon>Bacteria</taxon>
        <taxon>Bacillati</taxon>
        <taxon>Bacillota</taxon>
        <taxon>Clostridia</taxon>
        <taxon>Eubacteriales</taxon>
        <taxon>Oscillospiraceae</taxon>
        <taxon>Anaerotruncus</taxon>
    </lineage>
</organism>
<sequence length="277" mass="29374">MKRKSKIDPLAALALCLLGLLLAGSLLAPVLAPYPPTQINMAERLQGISAAHPLGTDTLGRDLLSRVLYGGRVSVLTAAAATALSMLLGLAVGLIAGYLGGWADGVITWFTNIFQGLPSTSVMIALAAILDPGVSSLLLALVLTSWASFSRVVRSSVLRLREEAYVEGARCLGAGRLRIITRYLLPNLLPEIAVLFTTRVGGVVLSVASLSFLGLGIQPPTPDWGVMISEARTSFRTAPMLILAPGACLIILSFGINYLGEMLRAHFDIRGRTRQID</sequence>
<dbReference type="InterPro" id="IPR035906">
    <property type="entry name" value="MetI-like_sf"/>
</dbReference>
<evidence type="ECO:0000256" key="5">
    <source>
        <dbReference type="ARBA" id="ARBA00022989"/>
    </source>
</evidence>
<protein>
    <submittedName>
        <fullName evidence="9">GNAT family acetyltransferase</fullName>
    </submittedName>
</protein>
<feature type="domain" description="ABC transmembrane type-1" evidence="8">
    <location>
        <begin position="71"/>
        <end position="260"/>
    </location>
</feature>
<dbReference type="GO" id="GO:0016740">
    <property type="term" value="F:transferase activity"/>
    <property type="evidence" value="ECO:0007669"/>
    <property type="project" value="UniProtKB-KW"/>
</dbReference>
<comment type="subcellular location">
    <subcellularLocation>
        <location evidence="1 7">Cell membrane</location>
        <topology evidence="1 7">Multi-pass membrane protein</topology>
    </subcellularLocation>
</comment>
<comment type="caution">
    <text evidence="9">The sequence shown here is derived from an EMBL/GenBank/DDBJ whole genome shotgun (WGS) entry which is preliminary data.</text>
</comment>
<evidence type="ECO:0000256" key="3">
    <source>
        <dbReference type="ARBA" id="ARBA00022475"/>
    </source>
</evidence>
<evidence type="ECO:0000256" key="7">
    <source>
        <dbReference type="RuleBase" id="RU363032"/>
    </source>
</evidence>
<evidence type="ECO:0000256" key="4">
    <source>
        <dbReference type="ARBA" id="ARBA00022692"/>
    </source>
</evidence>